<dbReference type="Pfam" id="PF04380">
    <property type="entry name" value="BMFP"/>
    <property type="match status" value="1"/>
</dbReference>
<dbReference type="AlphaFoldDB" id="A5EXI8"/>
<organism evidence="2 3">
    <name type="scientific">Dichelobacter nodosus (strain VCS1703A)</name>
    <dbReference type="NCBI Taxonomy" id="246195"/>
    <lineage>
        <taxon>Bacteria</taxon>
        <taxon>Pseudomonadati</taxon>
        <taxon>Pseudomonadota</taxon>
        <taxon>Gammaproteobacteria</taxon>
        <taxon>Cardiobacteriales</taxon>
        <taxon>Cardiobacteriaceae</taxon>
        <taxon>Dichelobacter</taxon>
    </lineage>
</organism>
<evidence type="ECO:0000256" key="1">
    <source>
        <dbReference type="SAM" id="Coils"/>
    </source>
</evidence>
<dbReference type="Proteomes" id="UP000000248">
    <property type="component" value="Chromosome"/>
</dbReference>
<evidence type="ECO:0000313" key="2">
    <source>
        <dbReference type="EMBL" id="ABQ13651.1"/>
    </source>
</evidence>
<keyword evidence="1" id="KW-0175">Coiled coil</keyword>
<gene>
    <name evidence="2" type="ordered locus">DNO_1154</name>
</gene>
<name>A5EXI8_DICNV</name>
<dbReference type="EMBL" id="CP000513">
    <property type="protein sequence ID" value="ABQ13651.1"/>
    <property type="molecule type" value="Genomic_DNA"/>
</dbReference>
<dbReference type="HOGENOM" id="CLU_154412_0_1_6"/>
<dbReference type="OrthoDB" id="7068664at2"/>
<dbReference type="KEGG" id="dno:DNO_1154"/>
<keyword evidence="3" id="KW-1185">Reference proteome</keyword>
<feature type="coiled-coil region" evidence="1">
    <location>
        <begin position="50"/>
        <end position="77"/>
    </location>
</feature>
<dbReference type="RefSeq" id="WP_012031458.1">
    <property type="nucleotide sequence ID" value="NC_009446.1"/>
</dbReference>
<reference evidence="2 3" key="1">
    <citation type="journal article" date="2007" name="Nat. Biotechnol.">
        <title>Genome sequence and identification of candidate vaccine antigens from the animal pathogen Dichelobacter nodosus.</title>
        <authorList>
            <person name="Myers G.S."/>
            <person name="Parker D."/>
            <person name="Al-Hasani K."/>
            <person name="Kennan R.M."/>
            <person name="Seemann T."/>
            <person name="Ren Q."/>
            <person name="Badger J.H."/>
            <person name="Selengut J.D."/>
            <person name="Deboy R.T."/>
            <person name="Tettelin H."/>
            <person name="Boyce J.D."/>
            <person name="McCarl V.P."/>
            <person name="Han X."/>
            <person name="Nelson W.C."/>
            <person name="Madupu R."/>
            <person name="Mohamoud Y."/>
            <person name="Holley T."/>
            <person name="Fedorova N."/>
            <person name="Khouri H."/>
            <person name="Bottomley S.P."/>
            <person name="Whittington R.J."/>
            <person name="Adler B."/>
            <person name="Songer J.G."/>
            <person name="Rood J.I."/>
            <person name="Paulsen I.T."/>
        </authorList>
    </citation>
    <scope>NUCLEOTIDE SEQUENCE [LARGE SCALE GENOMIC DNA]</scope>
    <source>
        <strain evidence="2 3">VCS1703A</strain>
    </source>
</reference>
<protein>
    <submittedName>
        <fullName evidence="2">Uncharacterized protein</fullName>
    </submittedName>
</protein>
<evidence type="ECO:0000313" key="3">
    <source>
        <dbReference type="Proteomes" id="UP000000248"/>
    </source>
</evidence>
<dbReference type="STRING" id="246195.DNO_1154"/>
<accession>A5EXI8</accession>
<sequence length="79" mass="9195">MKNNPFDFLRDQLESHLPPAAQPLHDKIRGFSKRFAGNYGESDWVPRAVFDEQAAALSEAQERLRQLEMRINQLERNAK</sequence>
<dbReference type="InterPro" id="IPR007475">
    <property type="entry name" value="UbiK"/>
</dbReference>
<proteinExistence type="predicted"/>